<feature type="compositionally biased region" description="Low complexity" evidence="1">
    <location>
        <begin position="18"/>
        <end position="27"/>
    </location>
</feature>
<organism evidence="2 3">
    <name type="scientific">Mizuhopecten yessoensis</name>
    <name type="common">Japanese scallop</name>
    <name type="synonym">Patinopecten yessoensis</name>
    <dbReference type="NCBI Taxonomy" id="6573"/>
    <lineage>
        <taxon>Eukaryota</taxon>
        <taxon>Metazoa</taxon>
        <taxon>Spiralia</taxon>
        <taxon>Lophotrochozoa</taxon>
        <taxon>Mollusca</taxon>
        <taxon>Bivalvia</taxon>
        <taxon>Autobranchia</taxon>
        <taxon>Pteriomorphia</taxon>
        <taxon>Pectinida</taxon>
        <taxon>Pectinoidea</taxon>
        <taxon>Pectinidae</taxon>
        <taxon>Mizuhopecten</taxon>
    </lineage>
</organism>
<sequence>MRSKVHSGNPHMSTVTHSSDSIVQSSIPSQEQINLERGQLEAMEYGEKTTSPKIALPGENTDSRGCQTGDRIPHIQTITAGASGPEIKHFSEEAVGKMVSAYLQGENTEVTTVAVSQTQGGATGTMVPAHPQEGATGTMVAAHPQGGATGTMVPAHPQEGATGTMVPAHPQRGATGTMVPAYPQGGATGAMVPAYPQGSTTMVQVQKQKIGNVNLSFSGGEANVFGDHNAITINRPDDEAKALMTDVKEMLSEFKQTRDRQNVDQRMPQKKSQKTSGTQTSGPSEAKRPNTGDGDQTRDRYPKLTAMIGEFTERGWIRRSDLMKESCSIPCISTKLIFRDSD</sequence>
<name>A0A210Q9T0_MIZYE</name>
<accession>A0A210Q9T0</accession>
<feature type="compositionally biased region" description="Polar residues" evidence="1">
    <location>
        <begin position="274"/>
        <end position="283"/>
    </location>
</feature>
<proteinExistence type="predicted"/>
<dbReference type="OrthoDB" id="6138656at2759"/>
<dbReference type="Proteomes" id="UP000242188">
    <property type="component" value="Unassembled WGS sequence"/>
</dbReference>
<feature type="region of interest" description="Disordered" evidence="1">
    <location>
        <begin position="1"/>
        <end position="27"/>
    </location>
</feature>
<gene>
    <name evidence="2" type="ORF">KP79_PYT24156</name>
</gene>
<protein>
    <submittedName>
        <fullName evidence="2">Fibrinogen alpha chain</fullName>
    </submittedName>
</protein>
<evidence type="ECO:0000256" key="1">
    <source>
        <dbReference type="SAM" id="MobiDB-lite"/>
    </source>
</evidence>
<reference evidence="2 3" key="1">
    <citation type="journal article" date="2017" name="Nat. Ecol. Evol.">
        <title>Scallop genome provides insights into evolution of bilaterian karyotype and development.</title>
        <authorList>
            <person name="Wang S."/>
            <person name="Zhang J."/>
            <person name="Jiao W."/>
            <person name="Li J."/>
            <person name="Xun X."/>
            <person name="Sun Y."/>
            <person name="Guo X."/>
            <person name="Huan P."/>
            <person name="Dong B."/>
            <person name="Zhang L."/>
            <person name="Hu X."/>
            <person name="Sun X."/>
            <person name="Wang J."/>
            <person name="Zhao C."/>
            <person name="Wang Y."/>
            <person name="Wang D."/>
            <person name="Huang X."/>
            <person name="Wang R."/>
            <person name="Lv J."/>
            <person name="Li Y."/>
            <person name="Zhang Z."/>
            <person name="Liu B."/>
            <person name="Lu W."/>
            <person name="Hui Y."/>
            <person name="Liang J."/>
            <person name="Zhou Z."/>
            <person name="Hou R."/>
            <person name="Li X."/>
            <person name="Liu Y."/>
            <person name="Li H."/>
            <person name="Ning X."/>
            <person name="Lin Y."/>
            <person name="Zhao L."/>
            <person name="Xing Q."/>
            <person name="Dou J."/>
            <person name="Li Y."/>
            <person name="Mao J."/>
            <person name="Guo H."/>
            <person name="Dou H."/>
            <person name="Li T."/>
            <person name="Mu C."/>
            <person name="Jiang W."/>
            <person name="Fu Q."/>
            <person name="Fu X."/>
            <person name="Miao Y."/>
            <person name="Liu J."/>
            <person name="Yu Q."/>
            <person name="Li R."/>
            <person name="Liao H."/>
            <person name="Li X."/>
            <person name="Kong Y."/>
            <person name="Jiang Z."/>
            <person name="Chourrout D."/>
            <person name="Li R."/>
            <person name="Bao Z."/>
        </authorList>
    </citation>
    <scope>NUCLEOTIDE SEQUENCE [LARGE SCALE GENOMIC DNA]</scope>
    <source>
        <strain evidence="2 3">PY_sf001</strain>
    </source>
</reference>
<feature type="compositionally biased region" description="Basic and acidic residues" evidence="1">
    <location>
        <begin position="285"/>
        <end position="301"/>
    </location>
</feature>
<evidence type="ECO:0000313" key="2">
    <source>
        <dbReference type="EMBL" id="OWF45500.1"/>
    </source>
</evidence>
<comment type="caution">
    <text evidence="2">The sequence shown here is derived from an EMBL/GenBank/DDBJ whole genome shotgun (WGS) entry which is preliminary data.</text>
</comment>
<keyword evidence="3" id="KW-1185">Reference proteome</keyword>
<dbReference type="EMBL" id="NEDP02004496">
    <property type="protein sequence ID" value="OWF45500.1"/>
    <property type="molecule type" value="Genomic_DNA"/>
</dbReference>
<dbReference type="AlphaFoldDB" id="A0A210Q9T0"/>
<feature type="region of interest" description="Disordered" evidence="1">
    <location>
        <begin position="253"/>
        <end position="301"/>
    </location>
</feature>
<dbReference type="STRING" id="6573.A0A210Q9T0"/>
<feature type="compositionally biased region" description="Basic and acidic residues" evidence="1">
    <location>
        <begin position="253"/>
        <end position="263"/>
    </location>
</feature>
<evidence type="ECO:0000313" key="3">
    <source>
        <dbReference type="Proteomes" id="UP000242188"/>
    </source>
</evidence>